<accession>A0A9J6CZM5</accession>
<dbReference type="InterPro" id="IPR004827">
    <property type="entry name" value="bZIP"/>
</dbReference>
<keyword evidence="7" id="KW-1185">Reference proteome</keyword>
<evidence type="ECO:0000313" key="6">
    <source>
        <dbReference type="EMBL" id="KAH7964104.1"/>
    </source>
</evidence>
<feature type="compositionally biased region" description="Basic residues" evidence="4">
    <location>
        <begin position="315"/>
        <end position="324"/>
    </location>
</feature>
<sequence length="408" mass="46914">MYHPAQPMEEPLSRSGELSSRQRSMILDLDNAGPSQNMREQAHTSSPLPSPDPNMPLLTTPEFEELLLDFSAPETPPIPTALFQLTEEEEQWGTRLIDGLPEPNLPRQQRTQRQPHPVLQQHVTVGANESDSSSPVSNCSFSLPSSPEFLVVKDYVKDNAQTVPTLGLAPPSWYMHSYENRTRESSAQQMTMHKTLHQQPREEEFGSREWIATLNLDNAGRYRHISVQGHCSSLQAFTDVKMLQMTSPEREEIKKGFYVPESPPKPNSSNGDVAQQTTMHQELPRWEESRWSMRVMSVKMNNTESHQYSSEQARRMRSVSRPRAKPPLSPIDSRDEKSAKLDAKRWRNRIAQAKCRQRRIDLDTFLEQKLRKLKLETDTMAAAANRERYQVELLRQRWAMHAKFCSVT</sequence>
<keyword evidence="3" id="KW-0804">Transcription</keyword>
<proteinExistence type="predicted"/>
<reference evidence="6" key="1">
    <citation type="journal article" date="2020" name="Cell">
        <title>Large-Scale Comparative Analyses of Tick Genomes Elucidate Their Genetic Diversity and Vector Capacities.</title>
        <authorList>
            <consortium name="Tick Genome and Microbiome Consortium (TIGMIC)"/>
            <person name="Jia N."/>
            <person name="Wang J."/>
            <person name="Shi W."/>
            <person name="Du L."/>
            <person name="Sun Y."/>
            <person name="Zhan W."/>
            <person name="Jiang J.F."/>
            <person name="Wang Q."/>
            <person name="Zhang B."/>
            <person name="Ji P."/>
            <person name="Bell-Sakyi L."/>
            <person name="Cui X.M."/>
            <person name="Yuan T.T."/>
            <person name="Jiang B.G."/>
            <person name="Yang W.F."/>
            <person name="Lam T.T."/>
            <person name="Chang Q.C."/>
            <person name="Ding S.J."/>
            <person name="Wang X.J."/>
            <person name="Zhu J.G."/>
            <person name="Ruan X.D."/>
            <person name="Zhao L."/>
            <person name="Wei J.T."/>
            <person name="Ye R.Z."/>
            <person name="Que T.C."/>
            <person name="Du C.H."/>
            <person name="Zhou Y.H."/>
            <person name="Cheng J.X."/>
            <person name="Dai P.F."/>
            <person name="Guo W.B."/>
            <person name="Han X.H."/>
            <person name="Huang E.J."/>
            <person name="Li L.F."/>
            <person name="Wei W."/>
            <person name="Gao Y.C."/>
            <person name="Liu J.Z."/>
            <person name="Shao H.Z."/>
            <person name="Wang X."/>
            <person name="Wang C.C."/>
            <person name="Yang T.C."/>
            <person name="Huo Q.B."/>
            <person name="Li W."/>
            <person name="Chen H.Y."/>
            <person name="Chen S.E."/>
            <person name="Zhou L.G."/>
            <person name="Ni X.B."/>
            <person name="Tian J.H."/>
            <person name="Sheng Y."/>
            <person name="Liu T."/>
            <person name="Pan Y.S."/>
            <person name="Xia L.Y."/>
            <person name="Li J."/>
            <person name="Zhao F."/>
            <person name="Cao W.C."/>
        </authorList>
    </citation>
    <scope>NUCLEOTIDE SEQUENCE</scope>
    <source>
        <strain evidence="6">Rmic-2018</strain>
    </source>
</reference>
<feature type="region of interest" description="Disordered" evidence="4">
    <location>
        <begin position="302"/>
        <end position="340"/>
    </location>
</feature>
<reference evidence="6" key="2">
    <citation type="submission" date="2021-09" db="EMBL/GenBank/DDBJ databases">
        <authorList>
            <person name="Jia N."/>
            <person name="Wang J."/>
            <person name="Shi W."/>
            <person name="Du L."/>
            <person name="Sun Y."/>
            <person name="Zhan W."/>
            <person name="Jiang J."/>
            <person name="Wang Q."/>
            <person name="Zhang B."/>
            <person name="Ji P."/>
            <person name="Sakyi L.B."/>
            <person name="Cui X."/>
            <person name="Yuan T."/>
            <person name="Jiang B."/>
            <person name="Yang W."/>
            <person name="Lam T.T.-Y."/>
            <person name="Chang Q."/>
            <person name="Ding S."/>
            <person name="Wang X."/>
            <person name="Zhu J."/>
            <person name="Ruan X."/>
            <person name="Zhao L."/>
            <person name="Wei J."/>
            <person name="Que T."/>
            <person name="Du C."/>
            <person name="Cheng J."/>
            <person name="Dai P."/>
            <person name="Han X."/>
            <person name="Huang E."/>
            <person name="Gao Y."/>
            <person name="Liu J."/>
            <person name="Shao H."/>
            <person name="Ye R."/>
            <person name="Li L."/>
            <person name="Wei W."/>
            <person name="Wang X."/>
            <person name="Wang C."/>
            <person name="Huo Q."/>
            <person name="Li W."/>
            <person name="Guo W."/>
            <person name="Chen H."/>
            <person name="Chen S."/>
            <person name="Zhou L."/>
            <person name="Zhou L."/>
            <person name="Ni X."/>
            <person name="Tian J."/>
            <person name="Zhou Y."/>
            <person name="Sheng Y."/>
            <person name="Liu T."/>
            <person name="Pan Y."/>
            <person name="Xia L."/>
            <person name="Li J."/>
            <person name="Zhao F."/>
            <person name="Cao W."/>
        </authorList>
    </citation>
    <scope>NUCLEOTIDE SEQUENCE</scope>
    <source>
        <strain evidence="6">Rmic-2018</strain>
        <tissue evidence="6">Larvae</tissue>
    </source>
</reference>
<evidence type="ECO:0000256" key="3">
    <source>
        <dbReference type="ARBA" id="ARBA00023163"/>
    </source>
</evidence>
<feature type="domain" description="BZIP" evidence="5">
    <location>
        <begin position="344"/>
        <end position="358"/>
    </location>
</feature>
<feature type="compositionally biased region" description="Polar residues" evidence="4">
    <location>
        <begin position="302"/>
        <end position="311"/>
    </location>
</feature>
<comment type="caution">
    <text evidence="6">The sequence shown here is derived from an EMBL/GenBank/DDBJ whole genome shotgun (WGS) entry which is preliminary data.</text>
</comment>
<keyword evidence="2" id="KW-0238">DNA-binding</keyword>
<dbReference type="InterPro" id="IPR046347">
    <property type="entry name" value="bZIP_sf"/>
</dbReference>
<dbReference type="VEuPathDB" id="VectorBase:LOC119186870"/>
<organism evidence="6 7">
    <name type="scientific">Rhipicephalus microplus</name>
    <name type="common">Cattle tick</name>
    <name type="synonym">Boophilus microplus</name>
    <dbReference type="NCBI Taxonomy" id="6941"/>
    <lineage>
        <taxon>Eukaryota</taxon>
        <taxon>Metazoa</taxon>
        <taxon>Ecdysozoa</taxon>
        <taxon>Arthropoda</taxon>
        <taxon>Chelicerata</taxon>
        <taxon>Arachnida</taxon>
        <taxon>Acari</taxon>
        <taxon>Parasitiformes</taxon>
        <taxon>Ixodida</taxon>
        <taxon>Ixodoidea</taxon>
        <taxon>Ixodidae</taxon>
        <taxon>Rhipicephalinae</taxon>
        <taxon>Rhipicephalus</taxon>
        <taxon>Boophilus</taxon>
    </lineage>
</organism>
<feature type="region of interest" description="Disordered" evidence="4">
    <location>
        <begin position="257"/>
        <end position="286"/>
    </location>
</feature>
<protein>
    <recommendedName>
        <fullName evidence="5">BZIP domain-containing protein</fullName>
    </recommendedName>
</protein>
<dbReference type="PRINTS" id="PR00043">
    <property type="entry name" value="LEUZIPPRJUN"/>
</dbReference>
<name>A0A9J6CZM5_RHIMP</name>
<keyword evidence="1" id="KW-0805">Transcription regulation</keyword>
<feature type="compositionally biased region" description="Polar residues" evidence="4">
    <location>
        <begin position="267"/>
        <end position="280"/>
    </location>
</feature>
<feature type="region of interest" description="Disordered" evidence="4">
    <location>
        <begin position="1"/>
        <end position="59"/>
    </location>
</feature>
<dbReference type="Gene3D" id="1.20.5.170">
    <property type="match status" value="1"/>
</dbReference>
<evidence type="ECO:0000256" key="2">
    <source>
        <dbReference type="ARBA" id="ARBA00023125"/>
    </source>
</evidence>
<dbReference type="InterPro" id="IPR002112">
    <property type="entry name" value="Leuzip_Jun"/>
</dbReference>
<dbReference type="Proteomes" id="UP000821866">
    <property type="component" value="Unassembled WGS sequence"/>
</dbReference>
<dbReference type="GO" id="GO:0003700">
    <property type="term" value="F:DNA-binding transcription factor activity"/>
    <property type="evidence" value="ECO:0007669"/>
    <property type="project" value="InterPro"/>
</dbReference>
<evidence type="ECO:0000259" key="5">
    <source>
        <dbReference type="PROSITE" id="PS00036"/>
    </source>
</evidence>
<dbReference type="AlphaFoldDB" id="A0A9J6CZM5"/>
<gene>
    <name evidence="6" type="ORF">HPB51_027655</name>
</gene>
<feature type="compositionally biased region" description="Polar residues" evidence="4">
    <location>
        <begin position="33"/>
        <end position="47"/>
    </location>
</feature>
<dbReference type="EMBL" id="JABSTU010004244">
    <property type="protein sequence ID" value="KAH7964104.1"/>
    <property type="molecule type" value="Genomic_DNA"/>
</dbReference>
<dbReference type="SUPFAM" id="SSF57959">
    <property type="entry name" value="Leucine zipper domain"/>
    <property type="match status" value="1"/>
</dbReference>
<evidence type="ECO:0000313" key="7">
    <source>
        <dbReference type="Proteomes" id="UP000821866"/>
    </source>
</evidence>
<dbReference type="PROSITE" id="PS00036">
    <property type="entry name" value="BZIP_BASIC"/>
    <property type="match status" value="1"/>
</dbReference>
<evidence type="ECO:0000256" key="4">
    <source>
        <dbReference type="SAM" id="MobiDB-lite"/>
    </source>
</evidence>
<evidence type="ECO:0000256" key="1">
    <source>
        <dbReference type="ARBA" id="ARBA00023015"/>
    </source>
</evidence>
<dbReference type="GO" id="GO:0003677">
    <property type="term" value="F:DNA binding"/>
    <property type="evidence" value="ECO:0007669"/>
    <property type="project" value="UniProtKB-KW"/>
</dbReference>